<protein>
    <submittedName>
        <fullName evidence="1">Uncharacterized protein</fullName>
    </submittedName>
</protein>
<dbReference type="Proteomes" id="UP001168821">
    <property type="component" value="Unassembled WGS sequence"/>
</dbReference>
<keyword evidence="2" id="KW-1185">Reference proteome</keyword>
<reference evidence="1" key="1">
    <citation type="journal article" date="2023" name="G3 (Bethesda)">
        <title>Whole genome assemblies of Zophobas morio and Tenebrio molitor.</title>
        <authorList>
            <person name="Kaur S."/>
            <person name="Stinson S.A."/>
            <person name="diCenzo G.C."/>
        </authorList>
    </citation>
    <scope>NUCLEOTIDE SEQUENCE</scope>
    <source>
        <strain evidence="1">QUZm001</strain>
    </source>
</reference>
<gene>
    <name evidence="1" type="ORF">Zmor_028054</name>
</gene>
<evidence type="ECO:0000313" key="2">
    <source>
        <dbReference type="Proteomes" id="UP001168821"/>
    </source>
</evidence>
<accession>A0AA38HQE2</accession>
<evidence type="ECO:0000313" key="1">
    <source>
        <dbReference type="EMBL" id="KAJ3641551.1"/>
    </source>
</evidence>
<name>A0AA38HQE2_9CUCU</name>
<dbReference type="AlphaFoldDB" id="A0AA38HQE2"/>
<sequence length="150" mass="16678">MWTHVPTIQGDRLLCQITMLVCTGDRQVPGVRPWPVSSVRTQSLAPEAIRTTCCLPADTQRGRIGSDQLEDWLAKESQSDGPGRKFQAEAAAMLGDLWVKIPTDTALFGVRNFAYQSTGFVSQNLRCKLVMLFNGTVELEHPVCKHTVNY</sequence>
<comment type="caution">
    <text evidence="1">The sequence shown here is derived from an EMBL/GenBank/DDBJ whole genome shotgun (WGS) entry which is preliminary data.</text>
</comment>
<dbReference type="EMBL" id="JALNTZ010000009">
    <property type="protein sequence ID" value="KAJ3641551.1"/>
    <property type="molecule type" value="Genomic_DNA"/>
</dbReference>
<proteinExistence type="predicted"/>
<organism evidence="1 2">
    <name type="scientific">Zophobas morio</name>
    <dbReference type="NCBI Taxonomy" id="2755281"/>
    <lineage>
        <taxon>Eukaryota</taxon>
        <taxon>Metazoa</taxon>
        <taxon>Ecdysozoa</taxon>
        <taxon>Arthropoda</taxon>
        <taxon>Hexapoda</taxon>
        <taxon>Insecta</taxon>
        <taxon>Pterygota</taxon>
        <taxon>Neoptera</taxon>
        <taxon>Endopterygota</taxon>
        <taxon>Coleoptera</taxon>
        <taxon>Polyphaga</taxon>
        <taxon>Cucujiformia</taxon>
        <taxon>Tenebrionidae</taxon>
        <taxon>Zophobas</taxon>
    </lineage>
</organism>